<proteinExistence type="predicted"/>
<gene>
    <name evidence="1" type="primary">cas7u</name>
    <name evidence="1" type="ORF">FOB82_11055</name>
</gene>
<dbReference type="EMBL" id="CP046322">
    <property type="protein sequence ID" value="QGS35395.1"/>
    <property type="molecule type" value="Genomic_DNA"/>
</dbReference>
<reference evidence="1 2" key="1">
    <citation type="submission" date="2019-11" db="EMBL/GenBank/DDBJ databases">
        <title>FDA dAtabase for Regulatory Grade micrObial Sequences (FDA-ARGOS): Supporting development and validation of Infectious Disease Dx tests.</title>
        <authorList>
            <person name="Kerrigan L."/>
            <person name="Long C."/>
            <person name="Tallon L."/>
            <person name="Sadzewicz L."/>
            <person name="Vavikolanu K."/>
            <person name="Mehta A."/>
            <person name="Aluvathingal J."/>
            <person name="Nadendla S."/>
            <person name="Yan Y."/>
            <person name="Sichtig H."/>
        </authorList>
    </citation>
    <scope>NUCLEOTIDE SEQUENCE [LARGE SCALE GENOMIC DNA]</scope>
    <source>
        <strain evidence="1 2">FDAARGOS_674</strain>
    </source>
</reference>
<accession>A0A6B8U1A4</accession>
<sequence>MLTYADLRSACTSGGASVLTSVTELSPAAGPHASIAPAKFVERGNSVFAFETRYVDGEAVKATLLDSKQSSLNRCEAAISQDIRDGHSVMSKLPRLLVDYGNGLEFMDLELPHRAFDGHFRAGTIDGGPVTSNESYRAIRNSTTRDASALLNTSPTALVLGAWDSTRKSDQVRLRSALVGEIIGVLADQEAPGEQQQSKRGGARVDTLAMSVQLTPDELERIVDAQEDELSPNLVEKIRTSIKNARKSRKGELISASNLGLGGIPPMLENLGGVSCSRVIRSFVLSFATLRQLRFGSTEEGNVAARALLAAFGLAALARGEHELYLRANCDLVEAAAPVVTLDERFGNKRELPPLTVEAADALLEEAIAAAAATGVANWGGQILEIVGNPAIRKGAVETSEED</sequence>
<dbReference type="KEGG" id="cxe:FOB82_11055"/>
<dbReference type="InterPro" id="IPR013403">
    <property type="entry name" value="CRISPR-assoc_prot_Csb1/Cas7u"/>
</dbReference>
<dbReference type="AlphaFoldDB" id="A0A6B8U1A4"/>
<name>A0A6B8U1A4_9CORY</name>
<dbReference type="NCBIfam" id="TIGR02570">
    <property type="entry name" value="cas7_GSU0053"/>
    <property type="match status" value="1"/>
</dbReference>
<evidence type="ECO:0000313" key="1">
    <source>
        <dbReference type="EMBL" id="QGS35395.1"/>
    </source>
</evidence>
<protein>
    <submittedName>
        <fullName evidence="1">Type I-U CRISPR-associated protein Cas7</fullName>
    </submittedName>
</protein>
<evidence type="ECO:0000313" key="2">
    <source>
        <dbReference type="Proteomes" id="UP000426857"/>
    </source>
</evidence>
<dbReference type="Pfam" id="PF09617">
    <property type="entry name" value="Cas_GSU0053"/>
    <property type="match status" value="1"/>
</dbReference>
<dbReference type="Proteomes" id="UP000426857">
    <property type="component" value="Chromosome"/>
</dbReference>
<organism evidence="1 2">
    <name type="scientific">Corynebacterium xerosis</name>
    <dbReference type="NCBI Taxonomy" id="1725"/>
    <lineage>
        <taxon>Bacteria</taxon>
        <taxon>Bacillati</taxon>
        <taxon>Actinomycetota</taxon>
        <taxon>Actinomycetes</taxon>
        <taxon>Mycobacteriales</taxon>
        <taxon>Corynebacteriaceae</taxon>
        <taxon>Corynebacterium</taxon>
    </lineage>
</organism>